<dbReference type="InterPro" id="IPR050668">
    <property type="entry name" value="Cytochrome_b5"/>
</dbReference>
<dbReference type="SMART" id="SM01117">
    <property type="entry name" value="Cyt-b5"/>
    <property type="match status" value="1"/>
</dbReference>
<comment type="similarity">
    <text evidence="4">Belongs to the cytochrome b5 family.</text>
</comment>
<dbReference type="SUPFAM" id="SSF55856">
    <property type="entry name" value="Cytochrome b5-like heme/steroid binding domain"/>
    <property type="match status" value="1"/>
</dbReference>
<proteinExistence type="inferred from homology"/>
<keyword evidence="3" id="KW-0408">Iron</keyword>
<evidence type="ECO:0000256" key="3">
    <source>
        <dbReference type="ARBA" id="ARBA00023004"/>
    </source>
</evidence>
<reference evidence="7" key="1">
    <citation type="submission" date="2025-08" db="UniProtKB">
        <authorList>
            <consortium name="RefSeq"/>
        </authorList>
    </citation>
    <scope>IDENTIFICATION</scope>
    <source>
        <tissue evidence="7">Muscle</tissue>
    </source>
</reference>
<evidence type="ECO:0000256" key="2">
    <source>
        <dbReference type="ARBA" id="ARBA00022723"/>
    </source>
</evidence>
<keyword evidence="2" id="KW-0479">Metal-binding</keyword>
<dbReference type="InterPro" id="IPR001199">
    <property type="entry name" value="Cyt_B5-like_heme/steroid-bd"/>
</dbReference>
<evidence type="ECO:0000256" key="1">
    <source>
        <dbReference type="ARBA" id="ARBA00022617"/>
    </source>
</evidence>
<dbReference type="PANTHER" id="PTHR19359:SF41">
    <property type="entry name" value="GEO08203P1"/>
    <property type="match status" value="1"/>
</dbReference>
<evidence type="ECO:0000313" key="6">
    <source>
        <dbReference type="Proteomes" id="UP000694941"/>
    </source>
</evidence>
<dbReference type="PROSITE" id="PS50255">
    <property type="entry name" value="CYTOCHROME_B5_2"/>
    <property type="match status" value="1"/>
</dbReference>
<dbReference type="Pfam" id="PF00173">
    <property type="entry name" value="Cyt-b5"/>
    <property type="match status" value="1"/>
</dbReference>
<dbReference type="PRINTS" id="PR00363">
    <property type="entry name" value="CYTOCHROMEB5"/>
</dbReference>
<organism evidence="6 7">
    <name type="scientific">Limulus polyphemus</name>
    <name type="common">Atlantic horseshoe crab</name>
    <dbReference type="NCBI Taxonomy" id="6850"/>
    <lineage>
        <taxon>Eukaryota</taxon>
        <taxon>Metazoa</taxon>
        <taxon>Ecdysozoa</taxon>
        <taxon>Arthropoda</taxon>
        <taxon>Chelicerata</taxon>
        <taxon>Merostomata</taxon>
        <taxon>Xiphosura</taxon>
        <taxon>Limulidae</taxon>
        <taxon>Limulus</taxon>
    </lineage>
</organism>
<evidence type="ECO:0000259" key="5">
    <source>
        <dbReference type="PROSITE" id="PS50255"/>
    </source>
</evidence>
<dbReference type="PANTHER" id="PTHR19359">
    <property type="entry name" value="CYTOCHROME B5"/>
    <property type="match status" value="1"/>
</dbReference>
<keyword evidence="1" id="KW-0349">Heme</keyword>
<evidence type="ECO:0000313" key="7">
    <source>
        <dbReference type="RefSeq" id="XP_013792926.2"/>
    </source>
</evidence>
<name>A0ABM1C286_LIMPO</name>
<dbReference type="Proteomes" id="UP000694941">
    <property type="component" value="Unplaced"/>
</dbReference>
<dbReference type="GeneID" id="106476853"/>
<sequence>MNTLKTTVQMAVEKVRWAKGSSLFQDVPSALCQVTMFTLADVSEHCSLNDCWLIICDKVYDITDFLRQHPGGEDIILEYAGRDATVAFHGTGHSSDTVQEMEKYCIGLLIEHERLNLYTEKLLFKP</sequence>
<protein>
    <submittedName>
        <fullName evidence="7">Cytochrome b5-like</fullName>
    </submittedName>
</protein>
<gene>
    <name evidence="7" type="primary">LOC106476853</name>
</gene>
<feature type="domain" description="Cytochrome b5 heme-binding" evidence="5">
    <location>
        <begin position="34"/>
        <end position="110"/>
    </location>
</feature>
<dbReference type="RefSeq" id="XP_013792926.2">
    <property type="nucleotide sequence ID" value="XM_013937472.2"/>
</dbReference>
<dbReference type="Gene3D" id="3.10.120.10">
    <property type="entry name" value="Cytochrome b5-like heme/steroid binding domain"/>
    <property type="match status" value="1"/>
</dbReference>
<dbReference type="InterPro" id="IPR036400">
    <property type="entry name" value="Cyt_B5-like_heme/steroid_sf"/>
</dbReference>
<accession>A0ABM1C286</accession>
<keyword evidence="6" id="KW-1185">Reference proteome</keyword>
<evidence type="ECO:0000256" key="4">
    <source>
        <dbReference type="ARBA" id="ARBA00038168"/>
    </source>
</evidence>